<keyword evidence="1" id="KW-0808">Transferase</keyword>
<dbReference type="EMBL" id="LXQA010215846">
    <property type="protein sequence ID" value="MCI34646.1"/>
    <property type="molecule type" value="Genomic_DNA"/>
</dbReference>
<organism evidence="1 2">
    <name type="scientific">Trifolium medium</name>
    <dbReference type="NCBI Taxonomy" id="97028"/>
    <lineage>
        <taxon>Eukaryota</taxon>
        <taxon>Viridiplantae</taxon>
        <taxon>Streptophyta</taxon>
        <taxon>Embryophyta</taxon>
        <taxon>Tracheophyta</taxon>
        <taxon>Spermatophyta</taxon>
        <taxon>Magnoliopsida</taxon>
        <taxon>eudicotyledons</taxon>
        <taxon>Gunneridae</taxon>
        <taxon>Pentapetalae</taxon>
        <taxon>rosids</taxon>
        <taxon>fabids</taxon>
        <taxon>Fabales</taxon>
        <taxon>Fabaceae</taxon>
        <taxon>Papilionoideae</taxon>
        <taxon>50 kb inversion clade</taxon>
        <taxon>NPAAA clade</taxon>
        <taxon>Hologalegina</taxon>
        <taxon>IRL clade</taxon>
        <taxon>Trifolieae</taxon>
        <taxon>Trifolium</taxon>
    </lineage>
</organism>
<name>A0A392RFP1_9FABA</name>
<dbReference type="Proteomes" id="UP000265520">
    <property type="component" value="Unassembled WGS sequence"/>
</dbReference>
<keyword evidence="2" id="KW-1185">Reference proteome</keyword>
<comment type="caution">
    <text evidence="1">The sequence shown here is derived from an EMBL/GenBank/DDBJ whole genome shotgun (WGS) entry which is preliminary data.</text>
</comment>
<keyword evidence="1" id="KW-0012">Acyltransferase</keyword>
<reference evidence="1 2" key="1">
    <citation type="journal article" date="2018" name="Front. Plant Sci.">
        <title>Red Clover (Trifolium pratense) and Zigzag Clover (T. medium) - A Picture of Genomic Similarities and Differences.</title>
        <authorList>
            <person name="Dluhosova J."/>
            <person name="Istvanek J."/>
            <person name="Nedelnik J."/>
            <person name="Repkova J."/>
        </authorList>
    </citation>
    <scope>NUCLEOTIDE SEQUENCE [LARGE SCALE GENOMIC DNA]</scope>
    <source>
        <strain evidence="2">cv. 10/8</strain>
        <tissue evidence="1">Leaf</tissue>
    </source>
</reference>
<sequence>MVAAGASFFSTIFSPIFCWEPPYQALKLKSGSILSNSIAPRFAMSVNRVSEKRKERRSGWKEYLKQSKEMIKADGGAPRWFSPLECSS</sequence>
<dbReference type="GO" id="GO:0016746">
    <property type="term" value="F:acyltransferase activity"/>
    <property type="evidence" value="ECO:0007669"/>
    <property type="project" value="UniProtKB-KW"/>
</dbReference>
<accession>A0A392RFP1</accession>
<dbReference type="AlphaFoldDB" id="A0A392RFP1"/>
<evidence type="ECO:0000313" key="1">
    <source>
        <dbReference type="EMBL" id="MCI34646.1"/>
    </source>
</evidence>
<protein>
    <submittedName>
        <fullName evidence="1">Acyltransferase-like protein</fullName>
    </submittedName>
</protein>
<evidence type="ECO:0000313" key="2">
    <source>
        <dbReference type="Proteomes" id="UP000265520"/>
    </source>
</evidence>
<feature type="non-terminal residue" evidence="1">
    <location>
        <position position="88"/>
    </location>
</feature>
<proteinExistence type="predicted"/>